<dbReference type="PATRIC" id="fig|1240687.3.peg.4309"/>
<name>M6FDI0_9LEPT</name>
<reference evidence="1 2" key="1">
    <citation type="submission" date="2013-01" db="EMBL/GenBank/DDBJ databases">
        <authorList>
            <person name="Harkins D.M."/>
            <person name="Durkin A.S."/>
            <person name="Brinkac L.M."/>
            <person name="Haft D.H."/>
            <person name="Selengut J.D."/>
            <person name="Sanka R."/>
            <person name="DePew J."/>
            <person name="Purushe J."/>
            <person name="Galloway R.L."/>
            <person name="Vinetz J.M."/>
            <person name="Sutton G.G."/>
            <person name="Nierman W.C."/>
            <person name="Fouts D.E."/>
        </authorList>
    </citation>
    <scope>NUCLEOTIDE SEQUENCE [LARGE SCALE GENOMIC DNA]</scope>
    <source>
        <strain evidence="1 2">Nikolaevo</strain>
    </source>
</reference>
<protein>
    <submittedName>
        <fullName evidence="1">Uncharacterized protein</fullName>
    </submittedName>
</protein>
<evidence type="ECO:0000313" key="2">
    <source>
        <dbReference type="Proteomes" id="UP000011980"/>
    </source>
</evidence>
<sequence length="37" mass="4632">MWELLLFKKFFVIHYADKRPKKFQSKHILNQSVKRIL</sequence>
<proteinExistence type="predicted"/>
<gene>
    <name evidence="1" type="ORF">LEP1GSC008_1412</name>
</gene>
<comment type="caution">
    <text evidence="1">The sequence shown here is derived from an EMBL/GenBank/DDBJ whole genome shotgun (WGS) entry which is preliminary data.</text>
</comment>
<dbReference type="EMBL" id="ANCE01000201">
    <property type="protein sequence ID" value="EMK20886.1"/>
    <property type="molecule type" value="Genomic_DNA"/>
</dbReference>
<dbReference type="Proteomes" id="UP000011980">
    <property type="component" value="Unassembled WGS sequence"/>
</dbReference>
<organism evidence="1 2">
    <name type="scientific">Leptospira kirschneri serovar Bulgarica str. Nikolaevo</name>
    <dbReference type="NCBI Taxonomy" id="1240687"/>
    <lineage>
        <taxon>Bacteria</taxon>
        <taxon>Pseudomonadati</taxon>
        <taxon>Spirochaetota</taxon>
        <taxon>Spirochaetia</taxon>
        <taxon>Leptospirales</taxon>
        <taxon>Leptospiraceae</taxon>
        <taxon>Leptospira</taxon>
    </lineage>
</organism>
<evidence type="ECO:0000313" key="1">
    <source>
        <dbReference type="EMBL" id="EMK20886.1"/>
    </source>
</evidence>
<dbReference type="AlphaFoldDB" id="M6FDI0"/>
<accession>M6FDI0</accession>